<comment type="similarity">
    <text evidence="1">Belongs to the protein kinase superfamily. STE Ser/Thr protein kinase family. STE20 subfamily.</text>
</comment>
<sequence>VQGLDFLHSNHVIHQDIRSCNMLLGMDGSFKLDKYSWSGAALSVYDFGLWTQITPKQNKRTIYAGTPLWMAPEMVKQEIYSPKVHIRSLG</sequence>
<keyword evidence="4" id="KW-0067">ATP-binding</keyword>
<evidence type="ECO:0000259" key="5">
    <source>
        <dbReference type="PROSITE" id="PS50011"/>
    </source>
</evidence>
<dbReference type="PANTHER" id="PTHR45832:SF22">
    <property type="entry name" value="SERINE_THREONINE-PROTEIN KINASE SAMKA-RELATED"/>
    <property type="match status" value="1"/>
</dbReference>
<dbReference type="Pfam" id="PF00069">
    <property type="entry name" value="Pkinase"/>
    <property type="match status" value="1"/>
</dbReference>
<dbReference type="InterPro" id="IPR051931">
    <property type="entry name" value="PAK3-like"/>
</dbReference>
<evidence type="ECO:0000256" key="2">
    <source>
        <dbReference type="ARBA" id="ARBA00012513"/>
    </source>
</evidence>
<keyword evidence="6" id="KW-0418">Kinase</keyword>
<protein>
    <recommendedName>
        <fullName evidence="2">non-specific serine/threonine protein kinase</fullName>
        <ecNumber evidence="2">2.7.11.1</ecNumber>
    </recommendedName>
</protein>
<dbReference type="PROSITE" id="PS00109">
    <property type="entry name" value="PROTEIN_KINASE_TYR"/>
    <property type="match status" value="1"/>
</dbReference>
<dbReference type="InterPro" id="IPR000719">
    <property type="entry name" value="Prot_kinase_dom"/>
</dbReference>
<reference evidence="6 7" key="1">
    <citation type="submission" date="2019-09" db="EMBL/GenBank/DDBJ databases">
        <title>Bird 10,000 Genomes (B10K) Project - Family phase.</title>
        <authorList>
            <person name="Zhang G."/>
        </authorList>
    </citation>
    <scope>NUCLEOTIDE SEQUENCE [LARGE SCALE GENOMIC DNA]</scope>
    <source>
        <strain evidence="6">B10K-DU-001-78</strain>
        <tissue evidence="6">Muscle</tissue>
    </source>
</reference>
<evidence type="ECO:0000256" key="3">
    <source>
        <dbReference type="ARBA" id="ARBA00022741"/>
    </source>
</evidence>
<dbReference type="Gene3D" id="1.10.510.10">
    <property type="entry name" value="Transferase(Phosphotransferase) domain 1"/>
    <property type="match status" value="1"/>
</dbReference>
<feature type="non-terminal residue" evidence="6">
    <location>
        <position position="1"/>
    </location>
</feature>
<dbReference type="PANTHER" id="PTHR45832">
    <property type="entry name" value="SERINE/THREONINE-PROTEIN KINASE SAMKA-RELATED-RELATED"/>
    <property type="match status" value="1"/>
</dbReference>
<feature type="domain" description="Protein kinase" evidence="5">
    <location>
        <begin position="1"/>
        <end position="90"/>
    </location>
</feature>
<accession>A0A7L1GSX9</accession>
<comment type="caution">
    <text evidence="6">The sequence shown here is derived from an EMBL/GenBank/DDBJ whole genome shotgun (WGS) entry which is preliminary data.</text>
</comment>
<dbReference type="GO" id="GO:0004674">
    <property type="term" value="F:protein serine/threonine kinase activity"/>
    <property type="evidence" value="ECO:0007669"/>
    <property type="project" value="UniProtKB-EC"/>
</dbReference>
<evidence type="ECO:0000256" key="4">
    <source>
        <dbReference type="ARBA" id="ARBA00022840"/>
    </source>
</evidence>
<keyword evidence="6" id="KW-0808">Transferase</keyword>
<dbReference type="PROSITE" id="PS50011">
    <property type="entry name" value="PROTEIN_KINASE_DOM"/>
    <property type="match status" value="1"/>
</dbReference>
<evidence type="ECO:0000256" key="1">
    <source>
        <dbReference type="ARBA" id="ARBA00008874"/>
    </source>
</evidence>
<dbReference type="EC" id="2.7.11.1" evidence="2"/>
<feature type="non-terminal residue" evidence="6">
    <location>
        <position position="90"/>
    </location>
</feature>
<gene>
    <name evidence="6" type="primary">Pak3_4</name>
    <name evidence="6" type="ORF">INDMAC_R05475</name>
</gene>
<evidence type="ECO:0000313" key="6">
    <source>
        <dbReference type="EMBL" id="NXN16905.1"/>
    </source>
</evidence>
<organism evidence="6 7">
    <name type="scientific">Indicator maculatus</name>
    <name type="common">spotted honeyguide</name>
    <dbReference type="NCBI Taxonomy" id="545262"/>
    <lineage>
        <taxon>Eukaryota</taxon>
        <taxon>Metazoa</taxon>
        <taxon>Chordata</taxon>
        <taxon>Craniata</taxon>
        <taxon>Vertebrata</taxon>
        <taxon>Euteleostomi</taxon>
        <taxon>Archelosauria</taxon>
        <taxon>Archosauria</taxon>
        <taxon>Dinosauria</taxon>
        <taxon>Saurischia</taxon>
        <taxon>Theropoda</taxon>
        <taxon>Coelurosauria</taxon>
        <taxon>Aves</taxon>
        <taxon>Neognathae</taxon>
        <taxon>Neoaves</taxon>
        <taxon>Telluraves</taxon>
        <taxon>Coraciimorphae</taxon>
        <taxon>Piciformes</taxon>
        <taxon>Indicatoridae</taxon>
        <taxon>Indicator</taxon>
    </lineage>
</organism>
<keyword evidence="3" id="KW-0547">Nucleotide-binding</keyword>
<name>A0A7L1GSX9_9PICI</name>
<dbReference type="InterPro" id="IPR008266">
    <property type="entry name" value="Tyr_kinase_AS"/>
</dbReference>
<dbReference type="SUPFAM" id="SSF56112">
    <property type="entry name" value="Protein kinase-like (PK-like)"/>
    <property type="match status" value="1"/>
</dbReference>
<dbReference type="GO" id="GO:0005524">
    <property type="term" value="F:ATP binding"/>
    <property type="evidence" value="ECO:0007669"/>
    <property type="project" value="UniProtKB-KW"/>
</dbReference>
<dbReference type="InterPro" id="IPR011009">
    <property type="entry name" value="Kinase-like_dom_sf"/>
</dbReference>
<dbReference type="EMBL" id="VXBD01012052">
    <property type="protein sequence ID" value="NXN16905.1"/>
    <property type="molecule type" value="Genomic_DNA"/>
</dbReference>
<dbReference type="Proteomes" id="UP000557230">
    <property type="component" value="Unassembled WGS sequence"/>
</dbReference>
<dbReference type="OrthoDB" id="2914378at2759"/>
<proteinExistence type="inferred from homology"/>
<evidence type="ECO:0000313" key="7">
    <source>
        <dbReference type="Proteomes" id="UP000557230"/>
    </source>
</evidence>
<dbReference type="AlphaFoldDB" id="A0A7L1GSX9"/>
<keyword evidence="7" id="KW-1185">Reference proteome</keyword>